<dbReference type="Gene3D" id="2.60.40.60">
    <property type="entry name" value="Cadherins"/>
    <property type="match status" value="1"/>
</dbReference>
<evidence type="ECO:0000256" key="3">
    <source>
        <dbReference type="PROSITE-ProRule" id="PRU00043"/>
    </source>
</evidence>
<dbReference type="AlphaFoldDB" id="A0A914RSW2"/>
<dbReference type="CDD" id="cd11304">
    <property type="entry name" value="Cadherin_repeat"/>
    <property type="match status" value="1"/>
</dbReference>
<protein>
    <submittedName>
        <fullName evidence="6">Cadherin domain-containing protein</fullName>
    </submittedName>
</protein>
<dbReference type="PRINTS" id="PR00205">
    <property type="entry name" value="CADHERIN"/>
</dbReference>
<accession>A0A914RSW2</accession>
<dbReference type="WBParaSite" id="PEQ_0000792301-mRNA-1">
    <property type="protein sequence ID" value="PEQ_0000792301-mRNA-1"/>
    <property type="gene ID" value="PEQ_0000792301"/>
</dbReference>
<evidence type="ECO:0000259" key="4">
    <source>
        <dbReference type="PROSITE" id="PS50268"/>
    </source>
</evidence>
<sequence>MGLFELDYASGLLRLASHIDERLVEREFRVLIGAKDGGGLLSASNASVIVQVVDSSRNVPKFTPREWNVTVKENSPAGTSIGVFAIENSDAVHFLFVLFICSPSFGIL</sequence>
<evidence type="ECO:0000313" key="5">
    <source>
        <dbReference type="Proteomes" id="UP000887564"/>
    </source>
</evidence>
<dbReference type="PROSITE" id="PS50268">
    <property type="entry name" value="CADHERIN_2"/>
    <property type="match status" value="1"/>
</dbReference>
<keyword evidence="5" id="KW-1185">Reference proteome</keyword>
<dbReference type="GO" id="GO:0005886">
    <property type="term" value="C:plasma membrane"/>
    <property type="evidence" value="ECO:0007669"/>
    <property type="project" value="UniProtKB-SubCell"/>
</dbReference>
<keyword evidence="2" id="KW-0472">Membrane</keyword>
<dbReference type="InterPro" id="IPR002126">
    <property type="entry name" value="Cadherin-like_dom"/>
</dbReference>
<feature type="domain" description="Cadherin" evidence="4">
    <location>
        <begin position="2"/>
        <end position="62"/>
    </location>
</feature>
<evidence type="ECO:0000256" key="2">
    <source>
        <dbReference type="ARBA" id="ARBA00022989"/>
    </source>
</evidence>
<evidence type="ECO:0000313" key="6">
    <source>
        <dbReference type="WBParaSite" id="PEQ_0000792301-mRNA-1"/>
    </source>
</evidence>
<keyword evidence="2" id="KW-1133">Transmembrane helix</keyword>
<dbReference type="SUPFAM" id="SSF49313">
    <property type="entry name" value="Cadherin-like"/>
    <property type="match status" value="1"/>
</dbReference>
<keyword evidence="1" id="KW-0812">Transmembrane</keyword>
<keyword evidence="3" id="KW-0106">Calcium</keyword>
<dbReference type="PANTHER" id="PTHR24026">
    <property type="entry name" value="FAT ATYPICAL CADHERIN-RELATED"/>
    <property type="match status" value="1"/>
</dbReference>
<dbReference type="GO" id="GO:0007156">
    <property type="term" value="P:homophilic cell adhesion via plasma membrane adhesion molecules"/>
    <property type="evidence" value="ECO:0007669"/>
    <property type="project" value="InterPro"/>
</dbReference>
<proteinExistence type="predicted"/>
<reference evidence="6" key="1">
    <citation type="submission" date="2022-11" db="UniProtKB">
        <authorList>
            <consortium name="WormBaseParasite"/>
        </authorList>
    </citation>
    <scope>IDENTIFICATION</scope>
</reference>
<dbReference type="Proteomes" id="UP000887564">
    <property type="component" value="Unplaced"/>
</dbReference>
<name>A0A914RSW2_PAREQ</name>
<dbReference type="PANTHER" id="PTHR24026:SF126">
    <property type="entry name" value="PROTOCADHERIN FAT 4"/>
    <property type="match status" value="1"/>
</dbReference>
<dbReference type="GO" id="GO:0005509">
    <property type="term" value="F:calcium ion binding"/>
    <property type="evidence" value="ECO:0007669"/>
    <property type="project" value="UniProtKB-UniRule"/>
</dbReference>
<dbReference type="InterPro" id="IPR015919">
    <property type="entry name" value="Cadherin-like_sf"/>
</dbReference>
<evidence type="ECO:0000256" key="1">
    <source>
        <dbReference type="ARBA" id="ARBA00022692"/>
    </source>
</evidence>
<organism evidence="5 6">
    <name type="scientific">Parascaris equorum</name>
    <name type="common">Equine roundworm</name>
    <dbReference type="NCBI Taxonomy" id="6256"/>
    <lineage>
        <taxon>Eukaryota</taxon>
        <taxon>Metazoa</taxon>
        <taxon>Ecdysozoa</taxon>
        <taxon>Nematoda</taxon>
        <taxon>Chromadorea</taxon>
        <taxon>Rhabditida</taxon>
        <taxon>Spirurina</taxon>
        <taxon>Ascaridomorpha</taxon>
        <taxon>Ascaridoidea</taxon>
        <taxon>Ascarididae</taxon>
        <taxon>Parascaris</taxon>
    </lineage>
</organism>